<dbReference type="InterPro" id="IPR000182">
    <property type="entry name" value="GNAT_dom"/>
</dbReference>
<accession>A0A5K7Z4W2</accession>
<protein>
    <submittedName>
        <fullName evidence="2">N-acetyltransferase</fullName>
    </submittedName>
</protein>
<dbReference type="Pfam" id="PF00583">
    <property type="entry name" value="Acetyltransf_1"/>
    <property type="match status" value="1"/>
</dbReference>
<dbReference type="OrthoDB" id="2436196at2"/>
<dbReference type="CDD" id="cd04301">
    <property type="entry name" value="NAT_SF"/>
    <property type="match status" value="1"/>
</dbReference>
<dbReference type="InterPro" id="IPR052777">
    <property type="entry name" value="Acetyltransferase_Enz"/>
</dbReference>
<dbReference type="AlphaFoldDB" id="A0A5K7Z4W2"/>
<dbReference type="InterPro" id="IPR016181">
    <property type="entry name" value="Acyl_CoA_acyltransferase"/>
</dbReference>
<sequence length="165" mass="18276">MDIIHATSQPEIDEVRKLFREYETHLNVDLCFQQFETELANLPGKYAPPSGTLLLATDGQRAVGCGALRKIGSLTRNACEMKRLYVRPEARGLGVGKRIANRLIQEAIGLGYTAMVLDTLDRLKAAIHLYESLGFVSMAPYYDNPLPGVIYLKLNLTNLPAMPPS</sequence>
<dbReference type="PANTHER" id="PTHR43305:SF1">
    <property type="entry name" value="FAMILY N-ACETYLTRANSFERASE, PUTATIVE (AFU_ORTHOLOGUE AFUA_2G01380)-RELATED"/>
    <property type="match status" value="1"/>
</dbReference>
<organism evidence="2 3">
    <name type="scientific">Desulfosarcina widdelii</name>
    <dbReference type="NCBI Taxonomy" id="947919"/>
    <lineage>
        <taxon>Bacteria</taxon>
        <taxon>Pseudomonadati</taxon>
        <taxon>Thermodesulfobacteriota</taxon>
        <taxon>Desulfobacteria</taxon>
        <taxon>Desulfobacterales</taxon>
        <taxon>Desulfosarcinaceae</taxon>
        <taxon>Desulfosarcina</taxon>
    </lineage>
</organism>
<dbReference type="PANTHER" id="PTHR43305">
    <property type="entry name" value="FAMILY N-ACETYLTRANSFERASE, PUTATIVE (AFU_ORTHOLOGUE AFUA_2G01380)-RELATED"/>
    <property type="match status" value="1"/>
</dbReference>
<feature type="domain" description="N-acetyltransferase" evidence="1">
    <location>
        <begin position="1"/>
        <end position="157"/>
    </location>
</feature>
<evidence type="ECO:0000313" key="2">
    <source>
        <dbReference type="EMBL" id="BBO73494.1"/>
    </source>
</evidence>
<dbReference type="GO" id="GO:0016747">
    <property type="term" value="F:acyltransferase activity, transferring groups other than amino-acyl groups"/>
    <property type="evidence" value="ECO:0007669"/>
    <property type="project" value="InterPro"/>
</dbReference>
<name>A0A5K7Z4W2_9BACT</name>
<dbReference type="Proteomes" id="UP000427769">
    <property type="component" value="Chromosome"/>
</dbReference>
<proteinExistence type="predicted"/>
<dbReference type="SUPFAM" id="SSF55729">
    <property type="entry name" value="Acyl-CoA N-acyltransferases (Nat)"/>
    <property type="match status" value="1"/>
</dbReference>
<dbReference type="KEGG" id="dwd:DSCW_09110"/>
<keyword evidence="3" id="KW-1185">Reference proteome</keyword>
<gene>
    <name evidence="2" type="ORF">DSCW_09110</name>
</gene>
<dbReference type="PROSITE" id="PS51186">
    <property type="entry name" value="GNAT"/>
    <property type="match status" value="1"/>
</dbReference>
<evidence type="ECO:0000313" key="3">
    <source>
        <dbReference type="Proteomes" id="UP000427769"/>
    </source>
</evidence>
<keyword evidence="2" id="KW-0808">Transferase</keyword>
<dbReference type="RefSeq" id="WP_155302595.1">
    <property type="nucleotide sequence ID" value="NZ_AP021875.1"/>
</dbReference>
<dbReference type="EMBL" id="AP021875">
    <property type="protein sequence ID" value="BBO73494.1"/>
    <property type="molecule type" value="Genomic_DNA"/>
</dbReference>
<dbReference type="Gene3D" id="3.40.630.30">
    <property type="match status" value="1"/>
</dbReference>
<reference evidence="2 3" key="1">
    <citation type="submission" date="2019-11" db="EMBL/GenBank/DDBJ databases">
        <title>Comparative genomics of hydrocarbon-degrading Desulfosarcina strains.</title>
        <authorList>
            <person name="Watanabe M."/>
            <person name="Kojima H."/>
            <person name="Fukui M."/>
        </authorList>
    </citation>
    <scope>NUCLEOTIDE SEQUENCE [LARGE SCALE GENOMIC DNA]</scope>
    <source>
        <strain evidence="2 3">PP31</strain>
    </source>
</reference>
<evidence type="ECO:0000259" key="1">
    <source>
        <dbReference type="PROSITE" id="PS51186"/>
    </source>
</evidence>